<keyword evidence="3" id="KW-1185">Reference proteome</keyword>
<proteinExistence type="predicted"/>
<dbReference type="AlphaFoldDB" id="W0RRS4"/>
<feature type="signal peptide" evidence="1">
    <location>
        <begin position="1"/>
        <end position="26"/>
    </location>
</feature>
<evidence type="ECO:0008006" key="4">
    <source>
        <dbReference type="Google" id="ProtNLM"/>
    </source>
</evidence>
<dbReference type="Pfam" id="PF11306">
    <property type="entry name" value="DUF3108"/>
    <property type="match status" value="1"/>
</dbReference>
<evidence type="ECO:0000256" key="1">
    <source>
        <dbReference type="SAM" id="SignalP"/>
    </source>
</evidence>
<evidence type="ECO:0000313" key="3">
    <source>
        <dbReference type="Proteomes" id="UP000019151"/>
    </source>
</evidence>
<dbReference type="KEGG" id="gba:J421_5490"/>
<feature type="chain" id="PRO_5004794578" description="DUF3108 domain-containing protein" evidence="1">
    <location>
        <begin position="27"/>
        <end position="246"/>
    </location>
</feature>
<dbReference type="HOGENOM" id="CLU_073797_2_0_0"/>
<keyword evidence="1" id="KW-0732">Signal</keyword>
<dbReference type="EMBL" id="CP007129">
    <property type="protein sequence ID" value="AHG93025.1"/>
    <property type="molecule type" value="Genomic_DNA"/>
</dbReference>
<name>W0RRS4_9BACT</name>
<accession>W0RRS4</accession>
<dbReference type="InterPro" id="IPR021457">
    <property type="entry name" value="DUF3108"/>
</dbReference>
<dbReference type="OrthoDB" id="9806641at2"/>
<dbReference type="InParanoid" id="W0RRS4"/>
<dbReference type="RefSeq" id="WP_025414336.1">
    <property type="nucleotide sequence ID" value="NZ_CP007129.1"/>
</dbReference>
<protein>
    <recommendedName>
        <fullName evidence="4">DUF3108 domain-containing protein</fullName>
    </recommendedName>
</protein>
<geneLocation type="plasmid" evidence="2 3">
    <name>1</name>
</geneLocation>
<dbReference type="Proteomes" id="UP000019151">
    <property type="component" value="Plasmid 1"/>
</dbReference>
<gene>
    <name evidence="2" type="ORF">J421_5490</name>
</gene>
<keyword evidence="2" id="KW-0614">Plasmid</keyword>
<organism evidence="2 3">
    <name type="scientific">Gemmatirosa kalamazoonensis</name>
    <dbReference type="NCBI Taxonomy" id="861299"/>
    <lineage>
        <taxon>Bacteria</taxon>
        <taxon>Pseudomonadati</taxon>
        <taxon>Gemmatimonadota</taxon>
        <taxon>Gemmatimonadia</taxon>
        <taxon>Gemmatimonadales</taxon>
        <taxon>Gemmatimonadaceae</taxon>
        <taxon>Gemmatirosa</taxon>
    </lineage>
</organism>
<evidence type="ECO:0000313" key="2">
    <source>
        <dbReference type="EMBL" id="AHG93025.1"/>
    </source>
</evidence>
<reference evidence="2 3" key="1">
    <citation type="journal article" date="2014" name="Genome Announc.">
        <title>Genome Sequence and Methylome of Soil Bacterium Gemmatirosa kalamazoonensis KBS708T, a Member of the Rarely Cultivated Gemmatimonadetes Phylum.</title>
        <authorList>
            <person name="Debruyn J.M."/>
            <person name="Radosevich M."/>
            <person name="Wommack K.E."/>
            <person name="Polson S.W."/>
            <person name="Hauser L.J."/>
            <person name="Fawaz M.N."/>
            <person name="Korlach J."/>
            <person name="Tsai Y.C."/>
        </authorList>
    </citation>
    <scope>NUCLEOTIDE SEQUENCE [LARGE SCALE GENOMIC DNA]</scope>
    <source>
        <strain evidence="2 3">KBS708</strain>
        <plasmid evidence="3">Plasmid 1</plasmid>
    </source>
</reference>
<sequence length="246" mass="27410">MSAHLIAGALVALLRAPALPALPADAAPVPFVVGEELTYRASFGGIRAGTARMRVEGVDTVRGKLAYHLVFTLDGGIPFFRVHDRYDSWVDVRTLSSLRYRKVVSEGRYKRSTTYEIYPELARYRQDDDSLRASVSEPLDDGSFIYAVRVAGVRVGETRRDERYFLPDRNPVVLTGLRQDTVTVDAGTFPAVVVRPSIRTNGIFSEQGDAQVWFSDDARRYPVLVKTRFSKFSVTLTLQSATDRSA</sequence>